<gene>
    <name evidence="1" type="ORF">IV433_11940</name>
</gene>
<dbReference type="RefSeq" id="WP_195814660.1">
    <property type="nucleotide sequence ID" value="NZ_JADOBI010000005.1"/>
</dbReference>
<keyword evidence="2" id="KW-1185">Reference proteome</keyword>
<sequence>MAEKQVFDLVMSVNKHAEETAMQHLMLRNFIIVMCRNMTDEQKTQVRWQMRQIHQITDAEYRAGDVELLDKVRRDVEVMLDLIN</sequence>
<comment type="caution">
    <text evidence="1">The sequence shown here is derived from an EMBL/GenBank/DDBJ whole genome shotgun (WGS) entry which is preliminary data.</text>
</comment>
<name>A0ABS0E7W0_9GAMM</name>
<dbReference type="EMBL" id="JADOBI010000005">
    <property type="protein sequence ID" value="MBF7980115.1"/>
    <property type="molecule type" value="Genomic_DNA"/>
</dbReference>
<accession>A0ABS0E7W0</accession>
<organism evidence="1 2">
    <name type="scientific">Rahnella laticis</name>
    <dbReference type="NCBI Taxonomy" id="2787622"/>
    <lineage>
        <taxon>Bacteria</taxon>
        <taxon>Pseudomonadati</taxon>
        <taxon>Pseudomonadota</taxon>
        <taxon>Gammaproteobacteria</taxon>
        <taxon>Enterobacterales</taxon>
        <taxon>Yersiniaceae</taxon>
        <taxon>Rahnella</taxon>
    </lineage>
</organism>
<dbReference type="Proteomes" id="UP000636811">
    <property type="component" value="Unassembled WGS sequence"/>
</dbReference>
<protein>
    <submittedName>
        <fullName evidence="1">Uncharacterized protein</fullName>
    </submittedName>
</protein>
<evidence type="ECO:0000313" key="2">
    <source>
        <dbReference type="Proteomes" id="UP000636811"/>
    </source>
</evidence>
<reference evidence="1 2" key="1">
    <citation type="submission" date="2020-11" db="EMBL/GenBank/DDBJ databases">
        <title>Taxonomic investigation of Rahnella strains.</title>
        <authorList>
            <person name="Lee S.D."/>
        </authorList>
    </citation>
    <scope>NUCLEOTIDE SEQUENCE [LARGE SCALE GENOMIC DNA]</scope>
    <source>
        <strain evidence="1 2">SAP-17</strain>
    </source>
</reference>
<evidence type="ECO:0000313" key="1">
    <source>
        <dbReference type="EMBL" id="MBF7980115.1"/>
    </source>
</evidence>
<proteinExistence type="predicted"/>